<sequence length="141" mass="15678">MDAVKKFVNVVVMLYLIAATLIYLDVLKVGQDTNPNFNTTFYIIGGVILLLELLVENLYIATLKREHTHKDRKVNELKALLYDQKHEMQQYKNSAASNVSPGTTPLNSSASSYDRNTIIVKPGFSSGQDSNRPSSPNSDSI</sequence>
<evidence type="ECO:0000313" key="3">
    <source>
        <dbReference type="EMBL" id="RDC61454.1"/>
    </source>
</evidence>
<evidence type="ECO:0000256" key="1">
    <source>
        <dbReference type="SAM" id="MobiDB-lite"/>
    </source>
</evidence>
<feature type="transmembrane region" description="Helical" evidence="2">
    <location>
        <begin position="7"/>
        <end position="27"/>
    </location>
</feature>
<keyword evidence="2" id="KW-0472">Membrane</keyword>
<keyword evidence="2" id="KW-1133">Transmembrane helix</keyword>
<keyword evidence="2" id="KW-0812">Transmembrane</keyword>
<organism evidence="3 4">
    <name type="scientific">Adhaeribacter pallidiroseus</name>
    <dbReference type="NCBI Taxonomy" id="2072847"/>
    <lineage>
        <taxon>Bacteria</taxon>
        <taxon>Pseudomonadati</taxon>
        <taxon>Bacteroidota</taxon>
        <taxon>Cytophagia</taxon>
        <taxon>Cytophagales</taxon>
        <taxon>Hymenobacteraceae</taxon>
        <taxon>Adhaeribacter</taxon>
    </lineage>
</organism>
<keyword evidence="4" id="KW-1185">Reference proteome</keyword>
<comment type="caution">
    <text evidence="3">The sequence shown here is derived from an EMBL/GenBank/DDBJ whole genome shotgun (WGS) entry which is preliminary data.</text>
</comment>
<feature type="region of interest" description="Disordered" evidence="1">
    <location>
        <begin position="91"/>
        <end position="141"/>
    </location>
</feature>
<feature type="compositionally biased region" description="Polar residues" evidence="1">
    <location>
        <begin position="91"/>
        <end position="115"/>
    </location>
</feature>
<protein>
    <submittedName>
        <fullName evidence="3">Uncharacterized protein</fullName>
    </submittedName>
</protein>
<dbReference type="AlphaFoldDB" id="A0A369Q9S8"/>
<dbReference type="EMBL" id="QASA01000001">
    <property type="protein sequence ID" value="RDC61454.1"/>
    <property type="molecule type" value="Genomic_DNA"/>
</dbReference>
<reference evidence="3 4" key="1">
    <citation type="submission" date="2018-04" db="EMBL/GenBank/DDBJ databases">
        <title>Adhaeribacter sp. HMF7616 genome sequencing and assembly.</title>
        <authorList>
            <person name="Kang H."/>
            <person name="Kang J."/>
            <person name="Cha I."/>
            <person name="Kim H."/>
            <person name="Joh K."/>
        </authorList>
    </citation>
    <scope>NUCLEOTIDE SEQUENCE [LARGE SCALE GENOMIC DNA]</scope>
    <source>
        <strain evidence="3 4">HMF7616</strain>
    </source>
</reference>
<dbReference type="OrthoDB" id="883899at2"/>
<dbReference type="Proteomes" id="UP000253919">
    <property type="component" value="Unassembled WGS sequence"/>
</dbReference>
<accession>A0A369Q9S8</accession>
<feature type="transmembrane region" description="Helical" evidence="2">
    <location>
        <begin position="39"/>
        <end position="60"/>
    </location>
</feature>
<evidence type="ECO:0000313" key="4">
    <source>
        <dbReference type="Proteomes" id="UP000253919"/>
    </source>
</evidence>
<proteinExistence type="predicted"/>
<dbReference type="RefSeq" id="WP_147275581.1">
    <property type="nucleotide sequence ID" value="NZ_QASA01000001.1"/>
</dbReference>
<name>A0A369Q9S8_9BACT</name>
<feature type="compositionally biased region" description="Low complexity" evidence="1">
    <location>
        <begin position="129"/>
        <end position="141"/>
    </location>
</feature>
<evidence type="ECO:0000256" key="2">
    <source>
        <dbReference type="SAM" id="Phobius"/>
    </source>
</evidence>
<gene>
    <name evidence="3" type="ORF">AHMF7616_00033</name>
</gene>